<accession>A0A2I7K8K9</accession>
<reference evidence="1 2" key="2">
    <citation type="journal article" date="2017" name="Genome Biol. Evol.">
        <title>Trajectories and Drivers of Genome Evolution in Surface-Associated Marine Phaeobacter.</title>
        <authorList>
            <person name="Freese H.M."/>
            <person name="Sikorski J."/>
            <person name="Bunk B."/>
            <person name="Scheuner C."/>
            <person name="Meier-Kolthoff J.P."/>
            <person name="Sproer C."/>
            <person name="Gram L."/>
            <person name="Overmann J."/>
        </authorList>
    </citation>
    <scope>NUCLEOTIDE SEQUENCE [LARGE SCALE GENOMIC DNA]</scope>
    <source>
        <strain evidence="1 2">P88</strain>
    </source>
</reference>
<evidence type="ECO:0000313" key="2">
    <source>
        <dbReference type="Proteomes" id="UP000236447"/>
    </source>
</evidence>
<reference evidence="1 2" key="1">
    <citation type="journal article" date="2017" name="Front. Microbiol.">
        <title>Phaeobacter piscinae sp. nov., a species of the Roseobacter group and potential aquaculture probiont.</title>
        <authorList>
            <person name="Sonnenschein E.C."/>
            <person name="Phippen C.B.W."/>
            <person name="Nielsen K.F."/>
            <person name="Mateiu R.V."/>
            <person name="Melchiorsen J."/>
            <person name="Gram L."/>
            <person name="Overmann J."/>
            <person name="Freese H.M."/>
        </authorList>
    </citation>
    <scope>NUCLEOTIDE SEQUENCE [LARGE SCALE GENOMIC DNA]</scope>
    <source>
        <strain evidence="1 2">P88</strain>
    </source>
</reference>
<proteinExistence type="predicted"/>
<evidence type="ECO:0000313" key="1">
    <source>
        <dbReference type="EMBL" id="AUQ98893.1"/>
    </source>
</evidence>
<dbReference type="AlphaFoldDB" id="A0A2I7K8K9"/>
<name>A0A2I7K8K9_9RHOB</name>
<dbReference type="Proteomes" id="UP000236447">
    <property type="component" value="Chromosome"/>
</dbReference>
<organism evidence="1 2">
    <name type="scientific">Phaeobacter inhibens</name>
    <dbReference type="NCBI Taxonomy" id="221822"/>
    <lineage>
        <taxon>Bacteria</taxon>
        <taxon>Pseudomonadati</taxon>
        <taxon>Pseudomonadota</taxon>
        <taxon>Alphaproteobacteria</taxon>
        <taxon>Rhodobacterales</taxon>
        <taxon>Roseobacteraceae</taxon>
        <taxon>Phaeobacter</taxon>
    </lineage>
</organism>
<gene>
    <name evidence="1" type="ORF">PhaeoP88_01516</name>
</gene>
<dbReference type="EMBL" id="CP010725">
    <property type="protein sequence ID" value="AUQ98893.1"/>
    <property type="molecule type" value="Genomic_DNA"/>
</dbReference>
<sequence>MIKLWKAENLEFREAACAIEVRVEGTSNSYSFFDCEDIEDHHVSGSMKEYLIKKTNYWEFFSEDEQDQFGQSTDSPSE</sequence>
<protein>
    <submittedName>
        <fullName evidence="1">Uncharacterized protein</fullName>
    </submittedName>
</protein>